<gene>
    <name evidence="3" type="ORF">EG352_21030</name>
</gene>
<protein>
    <submittedName>
        <fullName evidence="3">Acyltransferase</fullName>
    </submittedName>
</protein>
<sequence>MFINRIKELIFRAFTIKIDSERIFGLDVLRFFAIGFVVISHGLHYLPYADFLLNFMLDGVTLFFVLSGFLIGGILIKILNRKSFDKKALLNFWIRRWCRTLPAYFLVLVILLILDILFTPGFSITHEFRYFLFIQNFAFPHPEFFAEAWSLSIEEWFYLLIPIFLYVLINLMKRDVRSSVLLVIIFIILFTTLFRLYRYSVSDIPHDLNFWDLNFRKQVVTRLDSLMYGVLGAYIKYYYSKIWNSYKKKLFYVGLVLILISQLSFIELLSHAEDLFFSVFSFSVMSVGTLLLLPLLSTYKDGPSVISKPVTCISLISYSMYLVNLTFIQTWIIGRMFVHKHIFHYFISSSYVLFAVYLILCFILSFFLYKYFEIPTTQLRDKWVTTKKTVTPCDDGQIF</sequence>
<evidence type="ECO:0000256" key="1">
    <source>
        <dbReference type="SAM" id="Phobius"/>
    </source>
</evidence>
<accession>A0AAD1DY03</accession>
<feature type="transmembrane region" description="Helical" evidence="1">
    <location>
        <begin position="156"/>
        <end position="172"/>
    </location>
</feature>
<dbReference type="Proteomes" id="UP000269015">
    <property type="component" value="Chromosome"/>
</dbReference>
<evidence type="ECO:0000259" key="2">
    <source>
        <dbReference type="Pfam" id="PF01757"/>
    </source>
</evidence>
<feature type="transmembrane region" description="Helical" evidence="1">
    <location>
        <begin position="275"/>
        <end position="298"/>
    </location>
</feature>
<feature type="transmembrane region" description="Helical" evidence="1">
    <location>
        <begin position="101"/>
        <end position="122"/>
    </location>
</feature>
<feature type="transmembrane region" description="Helical" evidence="1">
    <location>
        <begin position="179"/>
        <end position="199"/>
    </location>
</feature>
<organism evidence="3 4">
    <name type="scientific">Chryseobacterium indologenes</name>
    <name type="common">Flavobacterium indologenes</name>
    <dbReference type="NCBI Taxonomy" id="253"/>
    <lineage>
        <taxon>Bacteria</taxon>
        <taxon>Pseudomonadati</taxon>
        <taxon>Bacteroidota</taxon>
        <taxon>Flavobacteriia</taxon>
        <taxon>Flavobacteriales</taxon>
        <taxon>Weeksellaceae</taxon>
        <taxon>Chryseobacterium group</taxon>
        <taxon>Chryseobacterium</taxon>
    </lineage>
</organism>
<feature type="transmembrane region" description="Helical" evidence="1">
    <location>
        <begin position="352"/>
        <end position="372"/>
    </location>
</feature>
<dbReference type="GO" id="GO:0016747">
    <property type="term" value="F:acyltransferase activity, transferring groups other than amino-acyl groups"/>
    <property type="evidence" value="ECO:0007669"/>
    <property type="project" value="InterPro"/>
</dbReference>
<dbReference type="InterPro" id="IPR002656">
    <property type="entry name" value="Acyl_transf_3_dom"/>
</dbReference>
<dbReference type="RefSeq" id="WP_061084363.1">
    <property type="nucleotide sequence ID" value="NZ_CP033930.1"/>
</dbReference>
<reference evidence="3 4" key="1">
    <citation type="submission" date="2018-11" db="EMBL/GenBank/DDBJ databases">
        <title>Proposal to divide the Flavobacteriaceae and reorganize its genera based on Amino Acid Identity values calculated from whole genome sequences.</title>
        <authorList>
            <person name="Nicholson A.C."/>
            <person name="Gulvik C.A."/>
            <person name="Whitney A.M."/>
            <person name="Humrighouse B.W."/>
            <person name="Bell M."/>
            <person name="Holmes B."/>
            <person name="Steigerwalt A.G."/>
            <person name="Villarma A."/>
            <person name="Sheth M."/>
            <person name="Batra D."/>
            <person name="Pryor J."/>
            <person name="Bernardet J.-F."/>
            <person name="Hugo C."/>
            <person name="Kampfer P."/>
            <person name="Newman J."/>
            <person name="McQuiston J.R."/>
        </authorList>
    </citation>
    <scope>NUCLEOTIDE SEQUENCE [LARGE SCALE GENOMIC DNA]</scope>
    <source>
        <strain evidence="3 4">H5559</strain>
    </source>
</reference>
<keyword evidence="1" id="KW-0812">Transmembrane</keyword>
<dbReference type="GO" id="GO:0009103">
    <property type="term" value="P:lipopolysaccharide biosynthetic process"/>
    <property type="evidence" value="ECO:0007669"/>
    <property type="project" value="TreeGrafter"/>
</dbReference>
<feature type="transmembrane region" description="Helical" evidence="1">
    <location>
        <begin position="219"/>
        <end position="238"/>
    </location>
</feature>
<keyword evidence="3" id="KW-0012">Acyltransferase</keyword>
<dbReference type="AlphaFoldDB" id="A0AAD1DY03"/>
<evidence type="ECO:0000313" key="3">
    <source>
        <dbReference type="EMBL" id="AZB20052.1"/>
    </source>
</evidence>
<feature type="transmembrane region" description="Helical" evidence="1">
    <location>
        <begin position="28"/>
        <end position="48"/>
    </location>
</feature>
<dbReference type="PANTHER" id="PTHR23028:SF53">
    <property type="entry name" value="ACYL_TRANSF_3 DOMAIN-CONTAINING PROTEIN"/>
    <property type="match status" value="1"/>
</dbReference>
<keyword evidence="1" id="KW-0472">Membrane</keyword>
<feature type="transmembrane region" description="Helical" evidence="1">
    <location>
        <begin position="310"/>
        <end position="332"/>
    </location>
</feature>
<dbReference type="Pfam" id="PF01757">
    <property type="entry name" value="Acyl_transf_3"/>
    <property type="match status" value="1"/>
</dbReference>
<dbReference type="PANTHER" id="PTHR23028">
    <property type="entry name" value="ACETYLTRANSFERASE"/>
    <property type="match status" value="1"/>
</dbReference>
<dbReference type="GO" id="GO:0016020">
    <property type="term" value="C:membrane"/>
    <property type="evidence" value="ECO:0007669"/>
    <property type="project" value="TreeGrafter"/>
</dbReference>
<keyword evidence="1" id="KW-1133">Transmembrane helix</keyword>
<name>A0AAD1DY03_CHRID</name>
<feature type="transmembrane region" description="Helical" evidence="1">
    <location>
        <begin position="60"/>
        <end position="80"/>
    </location>
</feature>
<feature type="domain" description="Acyltransferase 3" evidence="2">
    <location>
        <begin position="25"/>
        <end position="369"/>
    </location>
</feature>
<keyword evidence="3" id="KW-0808">Transferase</keyword>
<feature type="transmembrane region" description="Helical" evidence="1">
    <location>
        <begin position="250"/>
        <end position="269"/>
    </location>
</feature>
<dbReference type="InterPro" id="IPR050879">
    <property type="entry name" value="Acyltransferase_3"/>
</dbReference>
<dbReference type="EMBL" id="CP033930">
    <property type="protein sequence ID" value="AZB20052.1"/>
    <property type="molecule type" value="Genomic_DNA"/>
</dbReference>
<evidence type="ECO:0000313" key="4">
    <source>
        <dbReference type="Proteomes" id="UP000269015"/>
    </source>
</evidence>
<proteinExistence type="predicted"/>